<dbReference type="InterPro" id="IPR016152">
    <property type="entry name" value="PTrfase/Anion_transptr"/>
</dbReference>
<evidence type="ECO:0000256" key="8">
    <source>
        <dbReference type="ARBA" id="ARBA00022777"/>
    </source>
</evidence>
<evidence type="ECO:0000259" key="12">
    <source>
        <dbReference type="PROSITE" id="PS51094"/>
    </source>
</evidence>
<evidence type="ECO:0000256" key="5">
    <source>
        <dbReference type="ARBA" id="ARBA00022597"/>
    </source>
</evidence>
<keyword evidence="14" id="KW-1185">Reference proteome</keyword>
<evidence type="ECO:0000256" key="3">
    <source>
        <dbReference type="ARBA" id="ARBA00022448"/>
    </source>
</evidence>
<dbReference type="PROSITE" id="PS51094">
    <property type="entry name" value="PTS_EIIA_TYPE_2"/>
    <property type="match status" value="1"/>
</dbReference>
<evidence type="ECO:0000256" key="1">
    <source>
        <dbReference type="ARBA" id="ARBA00002434"/>
    </source>
</evidence>
<evidence type="ECO:0000256" key="4">
    <source>
        <dbReference type="ARBA" id="ARBA00022553"/>
    </source>
</evidence>
<evidence type="ECO:0000313" key="13">
    <source>
        <dbReference type="EMBL" id="QHQ59471.1"/>
    </source>
</evidence>
<dbReference type="SUPFAM" id="SSF55804">
    <property type="entry name" value="Phoshotransferase/anion transport protein"/>
    <property type="match status" value="1"/>
</dbReference>
<evidence type="ECO:0000256" key="6">
    <source>
        <dbReference type="ARBA" id="ARBA00022679"/>
    </source>
</evidence>
<dbReference type="PROSITE" id="PS00372">
    <property type="entry name" value="PTS_EIIA_TYPE_2_HIS"/>
    <property type="match status" value="1"/>
</dbReference>
<feature type="domain" description="PTS EIIA type-2" evidence="12">
    <location>
        <begin position="2"/>
        <end position="140"/>
    </location>
</feature>
<protein>
    <recommendedName>
        <fullName evidence="2">Mannitol-specific phosphotransferase enzyme IIA component</fullName>
    </recommendedName>
    <alternativeName>
        <fullName evidence="10">EIIA</fullName>
    </alternativeName>
    <alternativeName>
        <fullName evidence="11">EIII</fullName>
    </alternativeName>
    <alternativeName>
        <fullName evidence="9">PTS system mannitol-specific EIIA component</fullName>
    </alternativeName>
</protein>
<dbReference type="AlphaFoldDB" id="A0A6P1THG6"/>
<evidence type="ECO:0000256" key="11">
    <source>
        <dbReference type="ARBA" id="ARBA00030962"/>
    </source>
</evidence>
<dbReference type="Proteomes" id="UP000464314">
    <property type="component" value="Chromosome"/>
</dbReference>
<evidence type="ECO:0000256" key="9">
    <source>
        <dbReference type="ARBA" id="ARBA00029908"/>
    </source>
</evidence>
<dbReference type="PANTHER" id="PTHR30181">
    <property type="entry name" value="MANNITOL PERMEASE IIC COMPONENT"/>
    <property type="match status" value="1"/>
</dbReference>
<keyword evidence="7" id="KW-0598">Phosphotransferase system</keyword>
<evidence type="ECO:0000313" key="14">
    <source>
        <dbReference type="Proteomes" id="UP000464314"/>
    </source>
</evidence>
<dbReference type="InterPro" id="IPR050893">
    <property type="entry name" value="Sugar_PTS"/>
</dbReference>
<dbReference type="GO" id="GO:0009401">
    <property type="term" value="P:phosphoenolpyruvate-dependent sugar phosphotransferase system"/>
    <property type="evidence" value="ECO:0007669"/>
    <property type="project" value="UniProtKB-KW"/>
</dbReference>
<evidence type="ECO:0000256" key="10">
    <source>
        <dbReference type="ARBA" id="ARBA00030956"/>
    </source>
</evidence>
<dbReference type="GO" id="GO:0090563">
    <property type="term" value="F:protein-phosphocysteine-sugar phosphotransferase activity"/>
    <property type="evidence" value="ECO:0007669"/>
    <property type="project" value="TreeGrafter"/>
</dbReference>
<dbReference type="InterPro" id="IPR002178">
    <property type="entry name" value="PTS_EIIA_type-2_dom"/>
</dbReference>
<accession>A0A6P1THG6</accession>
<dbReference type="CDD" id="cd00211">
    <property type="entry name" value="PTS_IIA_fru"/>
    <property type="match status" value="1"/>
</dbReference>
<dbReference type="Pfam" id="PF00359">
    <property type="entry name" value="PTS_EIIA_2"/>
    <property type="match status" value="1"/>
</dbReference>
<dbReference type="GO" id="GO:0016301">
    <property type="term" value="F:kinase activity"/>
    <property type="evidence" value="ECO:0007669"/>
    <property type="project" value="UniProtKB-KW"/>
</dbReference>
<keyword evidence="4" id="KW-0597">Phosphoprotein</keyword>
<dbReference type="Gene3D" id="3.40.930.10">
    <property type="entry name" value="Mannitol-specific EII, Chain A"/>
    <property type="match status" value="1"/>
</dbReference>
<keyword evidence="3" id="KW-0813">Transport</keyword>
<proteinExistence type="predicted"/>
<evidence type="ECO:0000256" key="2">
    <source>
        <dbReference type="ARBA" id="ARBA00014783"/>
    </source>
</evidence>
<keyword evidence="5" id="KW-0762">Sugar transport</keyword>
<dbReference type="EMBL" id="CP048000">
    <property type="protein sequence ID" value="QHQ59471.1"/>
    <property type="molecule type" value="Genomic_DNA"/>
</dbReference>
<sequence>MELLQKTNIVLGCKAKPKEDVIREVGRLLYESGYVDENYIDAMLKRELSFSTNIGNGIALPHGVEEAKKDIKKSGIAVMIFPEGTMWKDEMVYVVIGIAGVGDEHLEVLANIADILSAPEAVDNLRTSSVDEIYNLFTGKE</sequence>
<keyword evidence="8" id="KW-0418">Kinase</keyword>
<dbReference type="RefSeq" id="WP_161836089.1">
    <property type="nucleotide sequence ID" value="NZ_CP048000.1"/>
</dbReference>
<reference evidence="13 14" key="1">
    <citation type="submission" date="2020-01" db="EMBL/GenBank/DDBJ databases">
        <title>Genome analysis of Anaerocolumna sp. CBA3638.</title>
        <authorList>
            <person name="Kim J."/>
            <person name="Roh S.W."/>
        </authorList>
    </citation>
    <scope>NUCLEOTIDE SEQUENCE [LARGE SCALE GENOMIC DNA]</scope>
    <source>
        <strain evidence="13 14">CBA3638</strain>
    </source>
</reference>
<keyword evidence="6" id="KW-0808">Transferase</keyword>
<dbReference type="GO" id="GO:0005886">
    <property type="term" value="C:plasma membrane"/>
    <property type="evidence" value="ECO:0007669"/>
    <property type="project" value="TreeGrafter"/>
</dbReference>
<gene>
    <name evidence="13" type="ORF">Ana3638_00550</name>
</gene>
<name>A0A6P1THG6_9FIRM</name>
<dbReference type="PANTHER" id="PTHR30181:SF2">
    <property type="entry name" value="PTS SYSTEM MANNITOL-SPECIFIC EIICBA COMPONENT"/>
    <property type="match status" value="1"/>
</dbReference>
<evidence type="ECO:0000256" key="7">
    <source>
        <dbReference type="ARBA" id="ARBA00022683"/>
    </source>
</evidence>
<dbReference type="KEGG" id="anr:Ana3638_00550"/>
<comment type="function">
    <text evidence="1">The phosphoenolpyruvate-dependent sugar phosphotransferase system (sugar PTS), a major carbohydrate active transport system, catalyzes the phosphorylation of incoming sugar substrates concomitantly with their translocation across the cell membrane. The enzyme II CmtAB PTS system is involved in D-mannitol transport.</text>
</comment>
<organism evidence="13 14">
    <name type="scientific">Anaerocolumna sedimenticola</name>
    <dbReference type="NCBI Taxonomy" id="2696063"/>
    <lineage>
        <taxon>Bacteria</taxon>
        <taxon>Bacillati</taxon>
        <taxon>Bacillota</taxon>
        <taxon>Clostridia</taxon>
        <taxon>Lachnospirales</taxon>
        <taxon>Lachnospiraceae</taxon>
        <taxon>Anaerocolumna</taxon>
    </lineage>
</organism>